<reference evidence="2" key="1">
    <citation type="submission" date="2023-03" db="EMBL/GenBank/DDBJ databases">
        <title>Mating type loci evolution in Malassezia.</title>
        <authorList>
            <person name="Coelho M.A."/>
        </authorList>
    </citation>
    <scope>NUCLEOTIDE SEQUENCE</scope>
    <source>
        <strain evidence="2">CBS 9431</strain>
    </source>
</reference>
<dbReference type="RefSeq" id="XP_060122428.1">
    <property type="nucleotide sequence ID" value="XM_060266445.1"/>
</dbReference>
<feature type="coiled-coil region" evidence="1">
    <location>
        <begin position="119"/>
        <end position="153"/>
    </location>
</feature>
<keyword evidence="3" id="KW-1185">Reference proteome</keyword>
<evidence type="ECO:0000256" key="1">
    <source>
        <dbReference type="SAM" id="Coils"/>
    </source>
</evidence>
<accession>A0AAF0EYS6</accession>
<name>A0AAF0EYS6_9BASI</name>
<dbReference type="EMBL" id="CP119961">
    <property type="protein sequence ID" value="WFD39531.1"/>
    <property type="molecule type" value="Genomic_DNA"/>
</dbReference>
<dbReference type="GeneID" id="85226161"/>
<gene>
    <name evidence="2" type="ORF">MJAP1_002510</name>
</gene>
<keyword evidence="1" id="KW-0175">Coiled coil</keyword>
<dbReference type="AlphaFoldDB" id="A0AAF0EYS6"/>
<organism evidence="2 3">
    <name type="scientific">Malassezia japonica</name>
    <dbReference type="NCBI Taxonomy" id="223818"/>
    <lineage>
        <taxon>Eukaryota</taxon>
        <taxon>Fungi</taxon>
        <taxon>Dikarya</taxon>
        <taxon>Basidiomycota</taxon>
        <taxon>Ustilaginomycotina</taxon>
        <taxon>Malasseziomycetes</taxon>
        <taxon>Malasseziales</taxon>
        <taxon>Malasseziaceae</taxon>
        <taxon>Malassezia</taxon>
    </lineage>
</organism>
<evidence type="ECO:0000313" key="2">
    <source>
        <dbReference type="EMBL" id="WFD39531.1"/>
    </source>
</evidence>
<dbReference type="Proteomes" id="UP001217754">
    <property type="component" value="Chromosome 4"/>
</dbReference>
<proteinExistence type="predicted"/>
<protein>
    <submittedName>
        <fullName evidence="2">Uncharacterized protein</fullName>
    </submittedName>
</protein>
<sequence>MATQLAVVPTEAGACTAALFIDAHEWEVSVSVAGARRARWWIGTFPPQCDAETALAVWTCTSLSVAFLDEDTPDEDTDARTSETCRISIATPTPLALDLVPASDRQAAALAARFFSAHATRHTDRVASLEAALRDARAALDAERAKYRDLLAANPQKSAKYSAASLVHPGRIKRQTDLGGFEGDP</sequence>
<evidence type="ECO:0000313" key="3">
    <source>
        <dbReference type="Proteomes" id="UP001217754"/>
    </source>
</evidence>